<keyword evidence="1" id="KW-1185">Reference proteome</keyword>
<proteinExistence type="predicted"/>
<evidence type="ECO:0000313" key="1">
    <source>
        <dbReference type="Proteomes" id="UP000095283"/>
    </source>
</evidence>
<protein>
    <submittedName>
        <fullName evidence="2">Uncharacterized protein</fullName>
    </submittedName>
</protein>
<evidence type="ECO:0000313" key="2">
    <source>
        <dbReference type="WBParaSite" id="Hba_18959"/>
    </source>
</evidence>
<dbReference type="AlphaFoldDB" id="A0A1I7XN45"/>
<accession>A0A1I7XN45</accession>
<reference evidence="2" key="1">
    <citation type="submission" date="2016-11" db="UniProtKB">
        <authorList>
            <consortium name="WormBaseParasite"/>
        </authorList>
    </citation>
    <scope>IDENTIFICATION</scope>
</reference>
<dbReference type="WBParaSite" id="Hba_18959">
    <property type="protein sequence ID" value="Hba_18959"/>
    <property type="gene ID" value="Hba_18959"/>
</dbReference>
<sequence>MPSFLRRIREMCFNLSCCDELKTQNETTTVIQPLPKSAVILGCESCPPKGNRCKNCNQQLNAIRAARVSLQSQRLSHEP</sequence>
<name>A0A1I7XN45_HETBA</name>
<organism evidence="1 2">
    <name type="scientific">Heterorhabditis bacteriophora</name>
    <name type="common">Entomopathogenic nematode worm</name>
    <dbReference type="NCBI Taxonomy" id="37862"/>
    <lineage>
        <taxon>Eukaryota</taxon>
        <taxon>Metazoa</taxon>
        <taxon>Ecdysozoa</taxon>
        <taxon>Nematoda</taxon>
        <taxon>Chromadorea</taxon>
        <taxon>Rhabditida</taxon>
        <taxon>Rhabditina</taxon>
        <taxon>Rhabditomorpha</taxon>
        <taxon>Strongyloidea</taxon>
        <taxon>Heterorhabditidae</taxon>
        <taxon>Heterorhabditis</taxon>
    </lineage>
</organism>
<dbReference type="Proteomes" id="UP000095283">
    <property type="component" value="Unplaced"/>
</dbReference>